<evidence type="ECO:0000313" key="6">
    <source>
        <dbReference type="EMBL" id="MYN09649.1"/>
    </source>
</evidence>
<sequence>MISHTRHGELPAIRITAPDGAQATIALYGAHLLSWKTPDGKERLFLSACSPMDGSAAIRGGVPVIFPQFSTRGDGQRHGVARLSHWRLGASGSAEDGVYAEFELTQADVPAPLAAGWPHDFALRLRFALQGNALHMRFNVRNTGADSFSFASALHTYYAAGDFLKTTLQGLEQGKIAFGPPLDNIYAAPAELELRTADSQLQLRQQGFTEWVVWNPGAENAAKLTDMADHEWREFLCIEPARVDKQELKAGAEWTGHHTITVAG</sequence>
<dbReference type="GO" id="GO:0005737">
    <property type="term" value="C:cytoplasm"/>
    <property type="evidence" value="ECO:0007669"/>
    <property type="project" value="TreeGrafter"/>
</dbReference>
<dbReference type="RefSeq" id="WP_161073946.1">
    <property type="nucleotide sequence ID" value="NZ_CP086370.1"/>
</dbReference>
<dbReference type="InterPro" id="IPR025532">
    <property type="entry name" value="G6P_1-epimerase"/>
</dbReference>
<evidence type="ECO:0000256" key="2">
    <source>
        <dbReference type="ARBA" id="ARBA00005866"/>
    </source>
</evidence>
<dbReference type="GO" id="GO:0030246">
    <property type="term" value="F:carbohydrate binding"/>
    <property type="evidence" value="ECO:0007669"/>
    <property type="project" value="UniProtKB-UniRule"/>
</dbReference>
<dbReference type="Pfam" id="PF01263">
    <property type="entry name" value="Aldose_epim"/>
    <property type="match status" value="2"/>
</dbReference>
<name>A0A7X4HET2_9BURK</name>
<dbReference type="InterPro" id="IPR014718">
    <property type="entry name" value="GH-type_carb-bd"/>
</dbReference>
<dbReference type="SUPFAM" id="SSF74650">
    <property type="entry name" value="Galactose mutarotase-like"/>
    <property type="match status" value="1"/>
</dbReference>
<dbReference type="InterPro" id="IPR011013">
    <property type="entry name" value="Gal_mutarotase_sf_dom"/>
</dbReference>
<feature type="active site" evidence="5">
    <location>
        <position position="155"/>
    </location>
</feature>
<evidence type="ECO:0000256" key="4">
    <source>
        <dbReference type="PIRNR" id="PIRNR016020"/>
    </source>
</evidence>
<dbReference type="PIRSF" id="PIRSF016020">
    <property type="entry name" value="PHexose_mutarotase"/>
    <property type="match status" value="1"/>
</dbReference>
<dbReference type="GO" id="GO:0005975">
    <property type="term" value="P:carbohydrate metabolic process"/>
    <property type="evidence" value="ECO:0007669"/>
    <property type="project" value="InterPro"/>
</dbReference>
<dbReference type="CDD" id="cd09020">
    <property type="entry name" value="D-hex-6-P-epi_like"/>
    <property type="match status" value="1"/>
</dbReference>
<gene>
    <name evidence="6" type="ORF">GTP77_20190</name>
</gene>
<keyword evidence="7" id="KW-1185">Reference proteome</keyword>
<comment type="catalytic activity">
    <reaction evidence="1">
        <text>alpha-D-glucose 6-phosphate = beta-D-glucose 6-phosphate</text>
        <dbReference type="Rhea" id="RHEA:16249"/>
        <dbReference type="ChEBI" id="CHEBI:58225"/>
        <dbReference type="ChEBI" id="CHEBI:58247"/>
        <dbReference type="EC" id="5.1.3.15"/>
    </reaction>
</comment>
<dbReference type="EMBL" id="WWCU01000025">
    <property type="protein sequence ID" value="MYN09649.1"/>
    <property type="molecule type" value="Genomic_DNA"/>
</dbReference>
<evidence type="ECO:0000256" key="5">
    <source>
        <dbReference type="PIRSR" id="PIRSR016020-1"/>
    </source>
</evidence>
<dbReference type="GO" id="GO:0047938">
    <property type="term" value="F:glucose-6-phosphate 1-epimerase activity"/>
    <property type="evidence" value="ECO:0007669"/>
    <property type="project" value="UniProtKB-UniRule"/>
</dbReference>
<accession>A0A7X4HET2</accession>
<dbReference type="PANTHER" id="PTHR11122">
    <property type="entry name" value="APOSPORY-ASSOCIATED PROTEIN C-RELATED"/>
    <property type="match status" value="1"/>
</dbReference>
<feature type="active site" evidence="5">
    <location>
        <position position="239"/>
    </location>
</feature>
<reference evidence="6 7" key="1">
    <citation type="submission" date="2019-12" db="EMBL/GenBank/DDBJ databases">
        <title>Novel species isolated from a subtropical stream in China.</title>
        <authorList>
            <person name="Lu H."/>
        </authorList>
    </citation>
    <scope>NUCLEOTIDE SEQUENCE [LARGE SCALE GENOMIC DNA]</scope>
    <source>
        <strain evidence="6 7">FT127W</strain>
    </source>
</reference>
<dbReference type="EC" id="5.1.3.15" evidence="4"/>
<dbReference type="InterPro" id="IPR008183">
    <property type="entry name" value="Aldose_1/G6P_1-epimerase"/>
</dbReference>
<proteinExistence type="inferred from homology"/>
<evidence type="ECO:0000256" key="3">
    <source>
        <dbReference type="ARBA" id="ARBA00023235"/>
    </source>
</evidence>
<comment type="similarity">
    <text evidence="2 4">Belongs to the glucose-6-phosphate 1-epimerase family.</text>
</comment>
<dbReference type="PANTHER" id="PTHR11122:SF13">
    <property type="entry name" value="GLUCOSE-6-PHOSPHATE 1-EPIMERASE"/>
    <property type="match status" value="1"/>
</dbReference>
<comment type="caution">
    <text evidence="6">The sequence shown here is derived from an EMBL/GenBank/DDBJ whole genome shotgun (WGS) entry which is preliminary data.</text>
</comment>
<evidence type="ECO:0000313" key="7">
    <source>
        <dbReference type="Proteomes" id="UP000450676"/>
    </source>
</evidence>
<protein>
    <recommendedName>
        <fullName evidence="4">Putative glucose-6-phosphate 1-epimerase</fullName>
        <ecNumber evidence="4">5.1.3.15</ecNumber>
    </recommendedName>
</protein>
<dbReference type="Proteomes" id="UP000450676">
    <property type="component" value="Unassembled WGS sequence"/>
</dbReference>
<dbReference type="AlphaFoldDB" id="A0A7X4HET2"/>
<dbReference type="Gene3D" id="2.70.98.10">
    <property type="match status" value="1"/>
</dbReference>
<organism evidence="6 7">
    <name type="scientific">Pseudoduganella aquatica</name>
    <dbReference type="NCBI Taxonomy" id="2660641"/>
    <lineage>
        <taxon>Bacteria</taxon>
        <taxon>Pseudomonadati</taxon>
        <taxon>Pseudomonadota</taxon>
        <taxon>Betaproteobacteria</taxon>
        <taxon>Burkholderiales</taxon>
        <taxon>Oxalobacteraceae</taxon>
        <taxon>Telluria group</taxon>
        <taxon>Pseudoduganella</taxon>
    </lineage>
</organism>
<evidence type="ECO:0000256" key="1">
    <source>
        <dbReference type="ARBA" id="ARBA00001096"/>
    </source>
</evidence>
<keyword evidence="3 4" id="KW-0413">Isomerase</keyword>